<dbReference type="PRINTS" id="PR01848">
    <property type="entry name" value="U2AUXFACTOR"/>
</dbReference>
<feature type="region of interest" description="Disordered" evidence="9">
    <location>
        <begin position="376"/>
        <end position="495"/>
    </location>
</feature>
<dbReference type="InterPro" id="IPR000504">
    <property type="entry name" value="RRM_dom"/>
</dbReference>
<reference evidence="15" key="1">
    <citation type="submission" date="2015-12" db="EMBL/GenBank/DDBJ databases">
        <title>De novo transcriptome assembly of four potential Pierce s Disease insect vectors from Arizona vineyards.</title>
        <authorList>
            <person name="Tassone E.E."/>
        </authorList>
    </citation>
    <scope>NUCLEOTIDE SEQUENCE</scope>
</reference>
<evidence type="ECO:0000256" key="8">
    <source>
        <dbReference type="SAM" id="Coils"/>
    </source>
</evidence>
<evidence type="ECO:0000256" key="2">
    <source>
        <dbReference type="ARBA" id="ARBA00022737"/>
    </source>
</evidence>
<gene>
    <name evidence="12" type="ORF">g.25049</name>
    <name evidence="13" type="ORF">g.25050</name>
    <name evidence="15" type="ORF">g.25052</name>
    <name evidence="14" type="ORF">g.25056</name>
</gene>
<feature type="compositionally biased region" description="Basic and acidic residues" evidence="9">
    <location>
        <begin position="485"/>
        <end position="495"/>
    </location>
</feature>
<dbReference type="EMBL" id="GEDC01016634">
    <property type="protein sequence ID" value="JAS20664.1"/>
    <property type="molecule type" value="Transcribed_RNA"/>
</dbReference>
<feature type="compositionally biased region" description="Polar residues" evidence="9">
    <location>
        <begin position="405"/>
        <end position="419"/>
    </location>
</feature>
<keyword evidence="8" id="KW-0175">Coiled coil</keyword>
<evidence type="ECO:0000313" key="13">
    <source>
        <dbReference type="EMBL" id="JAS16474.1"/>
    </source>
</evidence>
<proteinExistence type="predicted"/>
<evidence type="ECO:0000259" key="11">
    <source>
        <dbReference type="PROSITE" id="PS50103"/>
    </source>
</evidence>
<accession>A0A1B6EC38</accession>
<feature type="compositionally biased region" description="Basic residues" evidence="9">
    <location>
        <begin position="432"/>
        <end position="459"/>
    </location>
</feature>
<feature type="domain" description="RRM" evidence="10">
    <location>
        <begin position="206"/>
        <end position="312"/>
    </location>
</feature>
<dbReference type="PANTHER" id="PTHR12620">
    <property type="entry name" value="U2 SNRNP AUXILIARY FACTOR, SMALL SUBUNIT"/>
    <property type="match status" value="1"/>
</dbReference>
<feature type="compositionally biased region" description="Polar residues" evidence="9">
    <location>
        <begin position="380"/>
        <end position="392"/>
    </location>
</feature>
<keyword evidence="4 7" id="KW-0862">Zinc</keyword>
<keyword evidence="1 7" id="KW-0479">Metal-binding</keyword>
<dbReference type="GO" id="GO:0008270">
    <property type="term" value="F:zinc ion binding"/>
    <property type="evidence" value="ECO:0007669"/>
    <property type="project" value="UniProtKB-KW"/>
</dbReference>
<organism evidence="15">
    <name type="scientific">Clastoptera arizonana</name>
    <name type="common">Arizona spittle bug</name>
    <dbReference type="NCBI Taxonomy" id="38151"/>
    <lineage>
        <taxon>Eukaryota</taxon>
        <taxon>Metazoa</taxon>
        <taxon>Ecdysozoa</taxon>
        <taxon>Arthropoda</taxon>
        <taxon>Hexapoda</taxon>
        <taxon>Insecta</taxon>
        <taxon>Pterygota</taxon>
        <taxon>Neoptera</taxon>
        <taxon>Paraneoptera</taxon>
        <taxon>Hemiptera</taxon>
        <taxon>Auchenorrhyncha</taxon>
        <taxon>Cercopoidea</taxon>
        <taxon>Clastopteridae</taxon>
        <taxon>Clastoptera</taxon>
    </lineage>
</organism>
<keyword evidence="3 7" id="KW-0863">Zinc-finger</keyword>
<feature type="domain" description="C3H1-type" evidence="11">
    <location>
        <begin position="174"/>
        <end position="202"/>
    </location>
</feature>
<evidence type="ECO:0000313" key="12">
    <source>
        <dbReference type="EMBL" id="JAS12872.1"/>
    </source>
</evidence>
<dbReference type="EMBL" id="GEDC01001799">
    <property type="protein sequence ID" value="JAS35499.1"/>
    <property type="molecule type" value="Transcribed_RNA"/>
</dbReference>
<feature type="zinc finger region" description="C3H1-type" evidence="7">
    <location>
        <begin position="174"/>
        <end position="202"/>
    </location>
</feature>
<dbReference type="CDD" id="cd12540">
    <property type="entry name" value="RRM_U2AFBPL"/>
    <property type="match status" value="1"/>
</dbReference>
<name>A0A1B6EC38_9HEMI</name>
<dbReference type="SUPFAM" id="SSF54928">
    <property type="entry name" value="RNA-binding domain, RBD"/>
    <property type="match status" value="1"/>
</dbReference>
<dbReference type="Gene3D" id="3.30.70.330">
    <property type="match status" value="1"/>
</dbReference>
<dbReference type="PROSITE" id="PS50103">
    <property type="entry name" value="ZF_C3H1"/>
    <property type="match status" value="2"/>
</dbReference>
<dbReference type="GO" id="GO:0089701">
    <property type="term" value="C:U2AF complex"/>
    <property type="evidence" value="ECO:0007669"/>
    <property type="project" value="InterPro"/>
</dbReference>
<dbReference type="PROSITE" id="PS50102">
    <property type="entry name" value="RRM"/>
    <property type="match status" value="1"/>
</dbReference>
<feature type="coiled-coil region" evidence="8">
    <location>
        <begin position="94"/>
        <end position="155"/>
    </location>
</feature>
<keyword evidence="5 6" id="KW-0694">RNA-binding</keyword>
<dbReference type="InterPro" id="IPR009145">
    <property type="entry name" value="U2AF_small"/>
</dbReference>
<evidence type="ECO:0000256" key="6">
    <source>
        <dbReference type="PROSITE-ProRule" id="PRU00176"/>
    </source>
</evidence>
<dbReference type="InterPro" id="IPR000571">
    <property type="entry name" value="Znf_CCCH"/>
</dbReference>
<evidence type="ECO:0000313" key="14">
    <source>
        <dbReference type="EMBL" id="JAS20664.1"/>
    </source>
</evidence>
<protein>
    <submittedName>
        <fullName evidence="15">Uncharacterized protein</fullName>
    </submittedName>
</protein>
<dbReference type="AlphaFoldDB" id="A0A1B6EC38"/>
<evidence type="ECO:0000256" key="5">
    <source>
        <dbReference type="ARBA" id="ARBA00022884"/>
    </source>
</evidence>
<dbReference type="InterPro" id="IPR012677">
    <property type="entry name" value="Nucleotide-bd_a/b_plait_sf"/>
</dbReference>
<dbReference type="SMART" id="SM00361">
    <property type="entry name" value="RRM_1"/>
    <property type="match status" value="1"/>
</dbReference>
<dbReference type="InterPro" id="IPR035979">
    <property type="entry name" value="RBD_domain_sf"/>
</dbReference>
<evidence type="ECO:0000313" key="15">
    <source>
        <dbReference type="EMBL" id="JAS35499.1"/>
    </source>
</evidence>
<dbReference type="SMART" id="SM00356">
    <property type="entry name" value="ZnF_C3H1"/>
    <property type="match status" value="2"/>
</dbReference>
<sequence>MYIKLKISSTIKLSRHAEWRKIVKKKRRKLLRSALASKREELSRKEEEEKKKMPSYQVWIQEQKCLEIFRLAEEKRIVDERRKQWEEEERLARIRWEEEQAKLAQAKAKKVKQEMLIREEWEREQKKMKEVEEIKKKAEEAKKQKEEEILAKIDEFISGQGQFPSEADISTETQPGHPECPFFSKTGACRFKDNCSRNHIRPGISRVLLIPNFYEHLGLQTINQSEYDTDVGLEYEESETYQHFLDFYFDILPEFEACGEVTQLRVCSNEEPHLRGNVYIEYSKERYAMKAYKVFQGRFYAGKQLSVEFCNILSWKNAICGLYHVQKCPKGKTCNFLHVFWNPKRSINESQRWNRCSSQSNSRYFLDVKTKKDNWKWSDDSSGSENESLNYRSQHRYKRRRSYDSLVSENESTNNQSLQSHRKKFKNSESKRIHHSDRKKDHRKRKRSKSKHRNHHKHSLERINISTESDDSESAPTKTLNKVKNHSEKNKNSEI</sequence>
<keyword evidence="2" id="KW-0677">Repeat</keyword>
<dbReference type="GO" id="GO:0000398">
    <property type="term" value="P:mRNA splicing, via spliceosome"/>
    <property type="evidence" value="ECO:0007669"/>
    <property type="project" value="InterPro"/>
</dbReference>
<dbReference type="EMBL" id="GEDC01024426">
    <property type="protein sequence ID" value="JAS12872.1"/>
    <property type="molecule type" value="Transcribed_RNA"/>
</dbReference>
<dbReference type="GO" id="GO:0003723">
    <property type="term" value="F:RNA binding"/>
    <property type="evidence" value="ECO:0007669"/>
    <property type="project" value="UniProtKB-UniRule"/>
</dbReference>
<feature type="domain" description="C3H1-type" evidence="11">
    <location>
        <begin position="314"/>
        <end position="341"/>
    </location>
</feature>
<dbReference type="Pfam" id="PF00642">
    <property type="entry name" value="zf-CCCH"/>
    <property type="match status" value="1"/>
</dbReference>
<evidence type="ECO:0000256" key="9">
    <source>
        <dbReference type="SAM" id="MobiDB-lite"/>
    </source>
</evidence>
<evidence type="ECO:0000256" key="1">
    <source>
        <dbReference type="ARBA" id="ARBA00022723"/>
    </source>
</evidence>
<evidence type="ECO:0000256" key="7">
    <source>
        <dbReference type="PROSITE-ProRule" id="PRU00723"/>
    </source>
</evidence>
<dbReference type="EMBL" id="GEDC01020824">
    <property type="protein sequence ID" value="JAS16474.1"/>
    <property type="molecule type" value="Transcribed_RNA"/>
</dbReference>
<evidence type="ECO:0000256" key="4">
    <source>
        <dbReference type="ARBA" id="ARBA00022833"/>
    </source>
</evidence>
<evidence type="ECO:0000259" key="10">
    <source>
        <dbReference type="PROSITE" id="PS50102"/>
    </source>
</evidence>
<feature type="zinc finger region" description="C3H1-type" evidence="7">
    <location>
        <begin position="314"/>
        <end position="341"/>
    </location>
</feature>
<dbReference type="InterPro" id="IPR003954">
    <property type="entry name" value="RRM_euk-type"/>
</dbReference>
<evidence type="ECO:0000256" key="3">
    <source>
        <dbReference type="ARBA" id="ARBA00022771"/>
    </source>
</evidence>